<keyword evidence="1" id="KW-0812">Transmembrane</keyword>
<sequence length="176" mass="20029">MIPVGLDSESRDKVIIDKKESFEAYRAFTWSDYYAEKFNILVEDGKGYPGFNFWAFLFGYRWFLFRKMTKLGLILFIIENLIIASALITVKELRLDPLVAFSSVVSVLLFLMLLTGAFGNYAYFKFSQSKIRKVLNSLVSEESFGEVIRSFGGVSLLSIFVVTGVSLFLQMLVNGM</sequence>
<dbReference type="AlphaFoldDB" id="A0AAW4HHK6"/>
<evidence type="ECO:0000256" key="1">
    <source>
        <dbReference type="SAM" id="Phobius"/>
    </source>
</evidence>
<protein>
    <submittedName>
        <fullName evidence="2">DUF2628 domain-containing protein</fullName>
    </submittedName>
</protein>
<organism evidence="2 3">
    <name type="scientific">Vibrio vulnificus</name>
    <dbReference type="NCBI Taxonomy" id="672"/>
    <lineage>
        <taxon>Bacteria</taxon>
        <taxon>Pseudomonadati</taxon>
        <taxon>Pseudomonadota</taxon>
        <taxon>Gammaproteobacteria</taxon>
        <taxon>Vibrionales</taxon>
        <taxon>Vibrionaceae</taxon>
        <taxon>Vibrio</taxon>
    </lineage>
</organism>
<gene>
    <name evidence="2" type="ORF">J0J18_22825</name>
</gene>
<dbReference type="RefSeq" id="WP_038940537.1">
    <property type="nucleotide sequence ID" value="NZ_CP019121.1"/>
</dbReference>
<dbReference type="InterPro" id="IPR024399">
    <property type="entry name" value="DUF2628"/>
</dbReference>
<dbReference type="Pfam" id="PF10947">
    <property type="entry name" value="DUF2628"/>
    <property type="match status" value="1"/>
</dbReference>
<accession>A0AAW4HHK6</accession>
<dbReference type="EMBL" id="JAFKOQ010000044">
    <property type="protein sequence ID" value="MBN8124550.1"/>
    <property type="molecule type" value="Genomic_DNA"/>
</dbReference>
<keyword evidence="1" id="KW-1133">Transmembrane helix</keyword>
<reference evidence="2" key="1">
    <citation type="submission" date="2021-03" db="EMBL/GenBank/DDBJ databases">
        <title>Study of the foodborne Vibrio vulnificus isolates from China.</title>
        <authorList>
            <person name="Zheng Z."/>
            <person name="Ye L."/>
        </authorList>
    </citation>
    <scope>NUCLEOTIDE SEQUENCE</scope>
    <source>
        <strain evidence="2">Vv1582</strain>
    </source>
</reference>
<feature type="transmembrane region" description="Helical" evidence="1">
    <location>
        <begin position="100"/>
        <end position="123"/>
    </location>
</feature>
<feature type="transmembrane region" description="Helical" evidence="1">
    <location>
        <begin position="47"/>
        <end position="64"/>
    </location>
</feature>
<feature type="transmembrane region" description="Helical" evidence="1">
    <location>
        <begin position="71"/>
        <end position="88"/>
    </location>
</feature>
<feature type="transmembrane region" description="Helical" evidence="1">
    <location>
        <begin position="151"/>
        <end position="173"/>
    </location>
</feature>
<evidence type="ECO:0000313" key="3">
    <source>
        <dbReference type="Proteomes" id="UP000664056"/>
    </source>
</evidence>
<comment type="caution">
    <text evidence="2">The sequence shown here is derived from an EMBL/GenBank/DDBJ whole genome shotgun (WGS) entry which is preliminary data.</text>
</comment>
<keyword evidence="1" id="KW-0472">Membrane</keyword>
<name>A0AAW4HHK6_VIBVL</name>
<proteinExistence type="predicted"/>
<evidence type="ECO:0000313" key="2">
    <source>
        <dbReference type="EMBL" id="MBN8124550.1"/>
    </source>
</evidence>
<dbReference type="Proteomes" id="UP000664056">
    <property type="component" value="Unassembled WGS sequence"/>
</dbReference>